<feature type="domain" description="HTH asnC-type" evidence="4">
    <location>
        <begin position="8"/>
        <end position="70"/>
    </location>
</feature>
<proteinExistence type="predicted"/>
<name>K6YUV1_9ALTE</name>
<dbReference type="eggNOG" id="COG1522">
    <property type="taxonomic scope" value="Bacteria"/>
</dbReference>
<comment type="caution">
    <text evidence="5">The sequence shown here is derived from an EMBL/GenBank/DDBJ whole genome shotgun (WGS) entry which is preliminary data.</text>
</comment>
<evidence type="ECO:0000256" key="3">
    <source>
        <dbReference type="ARBA" id="ARBA00023163"/>
    </source>
</evidence>
<dbReference type="GO" id="GO:0005829">
    <property type="term" value="C:cytosol"/>
    <property type="evidence" value="ECO:0007669"/>
    <property type="project" value="TreeGrafter"/>
</dbReference>
<dbReference type="InterPro" id="IPR000485">
    <property type="entry name" value="AsnC-type_HTH_dom"/>
</dbReference>
<dbReference type="SUPFAM" id="SSF46785">
    <property type="entry name" value="Winged helix' DNA-binding domain"/>
    <property type="match status" value="1"/>
</dbReference>
<dbReference type="PROSITE" id="PS50956">
    <property type="entry name" value="HTH_ASNC_2"/>
    <property type="match status" value="1"/>
</dbReference>
<dbReference type="InterPro" id="IPR036388">
    <property type="entry name" value="WH-like_DNA-bd_sf"/>
</dbReference>
<dbReference type="InterPro" id="IPR019887">
    <property type="entry name" value="Tscrpt_reg_AsnC/Lrp_C"/>
</dbReference>
<gene>
    <name evidence="5" type="ORF">GLIP_2429</name>
</gene>
<dbReference type="PANTHER" id="PTHR30154:SF54">
    <property type="entry name" value="POSSIBLE TRANSCRIPTIONAL REGULATORY PROTEIN (PROBABLY LRP_ASNC-FAMILY)"/>
    <property type="match status" value="1"/>
</dbReference>
<dbReference type="SUPFAM" id="SSF54909">
    <property type="entry name" value="Dimeric alpha+beta barrel"/>
    <property type="match status" value="1"/>
</dbReference>
<keyword evidence="2" id="KW-0238">DNA-binding</keyword>
<evidence type="ECO:0000256" key="1">
    <source>
        <dbReference type="ARBA" id="ARBA00023015"/>
    </source>
</evidence>
<evidence type="ECO:0000313" key="5">
    <source>
        <dbReference type="EMBL" id="GAC15055.1"/>
    </source>
</evidence>
<evidence type="ECO:0000313" key="6">
    <source>
        <dbReference type="Proteomes" id="UP000006334"/>
    </source>
</evidence>
<keyword evidence="6" id="KW-1185">Reference proteome</keyword>
<dbReference type="GO" id="GO:0043565">
    <property type="term" value="F:sequence-specific DNA binding"/>
    <property type="evidence" value="ECO:0007669"/>
    <property type="project" value="InterPro"/>
</dbReference>
<reference evidence="5 6" key="1">
    <citation type="journal article" date="2017" name="Antonie Van Leeuwenhoek">
        <title>Rhizobium rhizosphaerae sp. nov., a novel species isolated from rice rhizosphere.</title>
        <authorList>
            <person name="Zhao J.J."/>
            <person name="Zhang J."/>
            <person name="Zhang R.J."/>
            <person name="Zhang C.W."/>
            <person name="Yin H.Q."/>
            <person name="Zhang X.X."/>
        </authorList>
    </citation>
    <scope>NUCLEOTIDE SEQUENCE [LARGE SCALE GENOMIC DNA]</scope>
    <source>
        <strain evidence="5 6">E3</strain>
    </source>
</reference>
<dbReference type="Gene3D" id="1.10.10.10">
    <property type="entry name" value="Winged helix-like DNA-binding domain superfamily/Winged helix DNA-binding domain"/>
    <property type="match status" value="1"/>
</dbReference>
<dbReference type="InterPro" id="IPR036390">
    <property type="entry name" value="WH_DNA-bd_sf"/>
</dbReference>
<dbReference type="AlphaFoldDB" id="K6YUV1"/>
<dbReference type="STRING" id="1127673.GLIP_2429"/>
<protein>
    <submittedName>
        <fullName evidence="5">AsnC family transcriptional regulator</fullName>
    </submittedName>
</protein>
<dbReference type="Pfam" id="PF13412">
    <property type="entry name" value="HTH_24"/>
    <property type="match status" value="1"/>
</dbReference>
<keyword evidence="3" id="KW-0804">Transcription</keyword>
<dbReference type="PANTHER" id="PTHR30154">
    <property type="entry name" value="LEUCINE-RESPONSIVE REGULATORY PROTEIN"/>
    <property type="match status" value="1"/>
</dbReference>
<dbReference type="SMART" id="SM00344">
    <property type="entry name" value="HTH_ASNC"/>
    <property type="match status" value="1"/>
</dbReference>
<sequence length="158" mass="17775">MKNLQRTLDKTDLQILAAMYEDPSLSNKDIAAKVKLAPSSSLERIKRLQSDGIIEGLSMRVNLNSLGGHIQAMISVRLKDHNRATVDNFQMSLLPLPEVMNIFHMGGENDFFVHVTVGDSIHLRDFVFNAITARPEVNHVETALVYEHQVSHTLPNFQ</sequence>
<dbReference type="InterPro" id="IPR011008">
    <property type="entry name" value="Dimeric_a/b-barrel"/>
</dbReference>
<organism evidence="5 6">
    <name type="scientific">Aliiglaciecola lipolytica E3</name>
    <dbReference type="NCBI Taxonomy" id="1127673"/>
    <lineage>
        <taxon>Bacteria</taxon>
        <taxon>Pseudomonadati</taxon>
        <taxon>Pseudomonadota</taxon>
        <taxon>Gammaproteobacteria</taxon>
        <taxon>Alteromonadales</taxon>
        <taxon>Alteromonadaceae</taxon>
        <taxon>Aliiglaciecola</taxon>
    </lineage>
</organism>
<evidence type="ECO:0000256" key="2">
    <source>
        <dbReference type="ARBA" id="ARBA00023125"/>
    </source>
</evidence>
<dbReference type="Proteomes" id="UP000006334">
    <property type="component" value="Unassembled WGS sequence"/>
</dbReference>
<dbReference type="Pfam" id="PF01037">
    <property type="entry name" value="AsnC_trans_reg"/>
    <property type="match status" value="1"/>
</dbReference>
<dbReference type="InterPro" id="IPR019888">
    <property type="entry name" value="Tscrpt_reg_AsnC-like"/>
</dbReference>
<dbReference type="CDD" id="cd00090">
    <property type="entry name" value="HTH_ARSR"/>
    <property type="match status" value="1"/>
</dbReference>
<dbReference type="GO" id="GO:0006355">
    <property type="term" value="P:regulation of DNA-templated transcription"/>
    <property type="evidence" value="ECO:0007669"/>
    <property type="project" value="UniProtKB-ARBA"/>
</dbReference>
<keyword evidence="1" id="KW-0805">Transcription regulation</keyword>
<dbReference type="PRINTS" id="PR00033">
    <property type="entry name" value="HTHASNC"/>
</dbReference>
<dbReference type="RefSeq" id="WP_008844860.1">
    <property type="nucleotide sequence ID" value="NZ_BAEN01000046.1"/>
</dbReference>
<dbReference type="InterPro" id="IPR011991">
    <property type="entry name" value="ArsR-like_HTH"/>
</dbReference>
<accession>K6YUV1</accession>
<dbReference type="EMBL" id="BAEN01000046">
    <property type="protein sequence ID" value="GAC15055.1"/>
    <property type="molecule type" value="Genomic_DNA"/>
</dbReference>
<dbReference type="GO" id="GO:0043200">
    <property type="term" value="P:response to amino acid"/>
    <property type="evidence" value="ECO:0007669"/>
    <property type="project" value="TreeGrafter"/>
</dbReference>
<evidence type="ECO:0000259" key="4">
    <source>
        <dbReference type="PROSITE" id="PS50956"/>
    </source>
</evidence>
<dbReference type="Gene3D" id="3.30.70.920">
    <property type="match status" value="1"/>
</dbReference>